<dbReference type="InterPro" id="IPR004841">
    <property type="entry name" value="AA-permease/SLC12A_dom"/>
</dbReference>
<evidence type="ECO:0000256" key="3">
    <source>
        <dbReference type="ARBA" id="ARBA00022989"/>
    </source>
</evidence>
<evidence type="ECO:0000313" key="7">
    <source>
        <dbReference type="EMBL" id="TEY35211.1"/>
    </source>
</evidence>
<keyword evidence="3 5" id="KW-1133">Transmembrane helix</keyword>
<feature type="transmembrane region" description="Helical" evidence="5">
    <location>
        <begin position="50"/>
        <end position="74"/>
    </location>
</feature>
<evidence type="ECO:0000313" key="8">
    <source>
        <dbReference type="Proteomes" id="UP000297299"/>
    </source>
</evidence>
<gene>
    <name evidence="7" type="ORF">BOTCAL_0595g00020</name>
</gene>
<evidence type="ECO:0000256" key="5">
    <source>
        <dbReference type="SAM" id="Phobius"/>
    </source>
</evidence>
<evidence type="ECO:0000256" key="2">
    <source>
        <dbReference type="ARBA" id="ARBA00022692"/>
    </source>
</evidence>
<dbReference type="GO" id="GO:0016020">
    <property type="term" value="C:membrane"/>
    <property type="evidence" value="ECO:0007669"/>
    <property type="project" value="UniProtKB-SubCell"/>
</dbReference>
<dbReference type="InterPro" id="IPR050524">
    <property type="entry name" value="APC_YAT"/>
</dbReference>
<dbReference type="Pfam" id="PF00324">
    <property type="entry name" value="AA_permease"/>
    <property type="match status" value="1"/>
</dbReference>
<comment type="caution">
    <text evidence="7">The sequence shown here is derived from an EMBL/GenBank/DDBJ whole genome shotgun (WGS) entry which is preliminary data.</text>
</comment>
<dbReference type="PANTHER" id="PTHR43341">
    <property type="entry name" value="AMINO ACID PERMEASE"/>
    <property type="match status" value="1"/>
</dbReference>
<dbReference type="Gene3D" id="1.20.1740.10">
    <property type="entry name" value="Amino acid/polyamine transporter I"/>
    <property type="match status" value="1"/>
</dbReference>
<accession>A0A4Y8CIX2</accession>
<evidence type="ECO:0000259" key="6">
    <source>
        <dbReference type="Pfam" id="PF00324"/>
    </source>
</evidence>
<dbReference type="AlphaFoldDB" id="A0A4Y8CIX2"/>
<evidence type="ECO:0000256" key="4">
    <source>
        <dbReference type="ARBA" id="ARBA00023136"/>
    </source>
</evidence>
<keyword evidence="2 5" id="KW-0812">Transmembrane</keyword>
<protein>
    <recommendedName>
        <fullName evidence="6">Amino acid permease/ SLC12A domain-containing protein</fullName>
    </recommendedName>
</protein>
<dbReference type="PANTHER" id="PTHR43341:SF9">
    <property type="entry name" value="DICARBOXYLIC AMINO ACID PERMEASE"/>
    <property type="match status" value="1"/>
</dbReference>
<reference evidence="7 8" key="1">
    <citation type="submission" date="2017-11" db="EMBL/GenBank/DDBJ databases">
        <title>Comparative genomics of Botrytis spp.</title>
        <authorList>
            <person name="Valero-Jimenez C.A."/>
            <person name="Tapia P."/>
            <person name="Veloso J."/>
            <person name="Silva-Moreno E."/>
            <person name="Staats M."/>
            <person name="Valdes J.H."/>
            <person name="Van Kan J.A.L."/>
        </authorList>
    </citation>
    <scope>NUCLEOTIDE SEQUENCE [LARGE SCALE GENOMIC DNA]</scope>
    <source>
        <strain evidence="7 8">MUCL2830</strain>
    </source>
</reference>
<sequence length="230" mass="25249">MVVFLLDDNQLAASQYIITTPNSPITSALVMQFYFEENESDGPESSTVNYVTISSVAIIAINCFGIGIFGETRFAFSITLRAIRPTFFRIIFFYTIPILLLGLNIPCKSSLLLTATTVSIHSVNATPFVIAVKLILVSTLLSFINACISVLTFAAAKLDFYIATRTLYSLFIERNVPSTLYRIDAHGVPVHAFGLSSALCTIAYISVHIGALRTLPYFIGLDFSHPTQKV</sequence>
<dbReference type="OrthoDB" id="3900342at2759"/>
<comment type="subcellular location">
    <subcellularLocation>
        <location evidence="1">Membrane</location>
        <topology evidence="1">Multi-pass membrane protein</topology>
    </subcellularLocation>
</comment>
<dbReference type="STRING" id="38488.A0A4Y8CIX2"/>
<keyword evidence="8" id="KW-1185">Reference proteome</keyword>
<organism evidence="7 8">
    <name type="scientific">Botryotinia calthae</name>
    <dbReference type="NCBI Taxonomy" id="38488"/>
    <lineage>
        <taxon>Eukaryota</taxon>
        <taxon>Fungi</taxon>
        <taxon>Dikarya</taxon>
        <taxon>Ascomycota</taxon>
        <taxon>Pezizomycotina</taxon>
        <taxon>Leotiomycetes</taxon>
        <taxon>Helotiales</taxon>
        <taxon>Sclerotiniaceae</taxon>
        <taxon>Botryotinia</taxon>
    </lineage>
</organism>
<name>A0A4Y8CIX2_9HELO</name>
<feature type="transmembrane region" description="Helical" evidence="5">
    <location>
        <begin position="125"/>
        <end position="156"/>
    </location>
</feature>
<proteinExistence type="predicted"/>
<dbReference type="EMBL" id="PHWZ01000592">
    <property type="protein sequence ID" value="TEY35211.1"/>
    <property type="molecule type" value="Genomic_DNA"/>
</dbReference>
<dbReference type="Proteomes" id="UP000297299">
    <property type="component" value="Unassembled WGS sequence"/>
</dbReference>
<keyword evidence="4 5" id="KW-0472">Membrane</keyword>
<feature type="transmembrane region" description="Helical" evidence="5">
    <location>
        <begin position="86"/>
        <end position="105"/>
    </location>
</feature>
<dbReference type="GO" id="GO:0015171">
    <property type="term" value="F:amino acid transmembrane transporter activity"/>
    <property type="evidence" value="ECO:0007669"/>
    <property type="project" value="TreeGrafter"/>
</dbReference>
<feature type="domain" description="Amino acid permease/ SLC12A" evidence="6">
    <location>
        <begin position="81"/>
        <end position="209"/>
    </location>
</feature>
<evidence type="ECO:0000256" key="1">
    <source>
        <dbReference type="ARBA" id="ARBA00004141"/>
    </source>
</evidence>